<accession>A0AAV9ZBI8</accession>
<feature type="region of interest" description="Disordered" evidence="1">
    <location>
        <begin position="645"/>
        <end position="677"/>
    </location>
</feature>
<dbReference type="EMBL" id="JAWWNJ010000167">
    <property type="protein sequence ID" value="KAK6977519.1"/>
    <property type="molecule type" value="Genomic_DNA"/>
</dbReference>
<protein>
    <submittedName>
        <fullName evidence="2">Uncharacterized protein</fullName>
    </submittedName>
</protein>
<proteinExistence type="predicted"/>
<evidence type="ECO:0000256" key="1">
    <source>
        <dbReference type="SAM" id="MobiDB-lite"/>
    </source>
</evidence>
<dbReference type="Proteomes" id="UP001362999">
    <property type="component" value="Unassembled WGS sequence"/>
</dbReference>
<evidence type="ECO:0000313" key="3">
    <source>
        <dbReference type="Proteomes" id="UP001362999"/>
    </source>
</evidence>
<evidence type="ECO:0000313" key="2">
    <source>
        <dbReference type="EMBL" id="KAK6977519.1"/>
    </source>
</evidence>
<gene>
    <name evidence="2" type="ORF">R3P38DRAFT_2666275</name>
</gene>
<comment type="caution">
    <text evidence="2">The sequence shown here is derived from an EMBL/GenBank/DDBJ whole genome shotgun (WGS) entry which is preliminary data.</text>
</comment>
<reference evidence="2 3" key="1">
    <citation type="journal article" date="2024" name="J Genomics">
        <title>Draft genome sequencing and assembly of Favolaschia claudopus CIRM-BRFM 2984 isolated from oak limbs.</title>
        <authorList>
            <person name="Navarro D."/>
            <person name="Drula E."/>
            <person name="Chaduli D."/>
            <person name="Cazenave R."/>
            <person name="Ahrendt S."/>
            <person name="Wang J."/>
            <person name="Lipzen A."/>
            <person name="Daum C."/>
            <person name="Barry K."/>
            <person name="Grigoriev I.V."/>
            <person name="Favel A."/>
            <person name="Rosso M.N."/>
            <person name="Martin F."/>
        </authorList>
    </citation>
    <scope>NUCLEOTIDE SEQUENCE [LARGE SCALE GENOMIC DNA]</scope>
    <source>
        <strain evidence="2 3">CIRM-BRFM 2984</strain>
    </source>
</reference>
<sequence length="677" mass="76358">MAPRKPTYDWKTRDCAELDGFDVPFALKEYVQNVQGQVLKALMTREWCAWKREDMRKETPKNRELRKASLISDYPGLLTGPHGAQIRRLTAWQPWYILSSRIPFDSLRQNSRNLSKDLQIALVLWRHTTLEITALSAYNNHLDRNAKFSTFTVDGASTSRQSDYAVGEKGKGFILATQFLQEHTEKVFKSLSDVPKDVKLGASFRVGHQIGTLRWKDPKYDDTEEVLYAVLDDLTPWSLDGYMDKKGNDDSDSDSSQPVTFTEKFRTQCSKALNKIYDDRVRFRMDAQREDKNLLSNVGRKQVSSDEVAITVVGIDGSFQPEYLFRAIYGIIPPERAWRVPDSPVQFFMAPENFGTPNASAAAAQSRATPPSALFYSRDQLVPSGLYLNKISINYHGTLRITADRVAIRQDRDDLVTVYTYRRELARAADLGFRTIPELGVHLALDVLSDEHSESLSCLVKPTNDADGAKAYRAAFDAALRELHPEIPLNMQIQPTKSDNGLINELGLKAVTVSWSAWRIMHDSGAYLDAKDLARKMLLDRPIVHDAASYLIRLHLAMSVVAPGVPEENVTIRDYGLSVPDVVFDQENNVLAFARPRPKHPEKKRCLCWLGPLVREAANIVKDDRSTEERMDSIFRGYLKGMNGNTSVDEDGDENEDGLDLGDDESGNEMGALHFCP</sequence>
<feature type="compositionally biased region" description="Acidic residues" evidence="1">
    <location>
        <begin position="648"/>
        <end position="667"/>
    </location>
</feature>
<organism evidence="2 3">
    <name type="scientific">Favolaschia claudopus</name>
    <dbReference type="NCBI Taxonomy" id="2862362"/>
    <lineage>
        <taxon>Eukaryota</taxon>
        <taxon>Fungi</taxon>
        <taxon>Dikarya</taxon>
        <taxon>Basidiomycota</taxon>
        <taxon>Agaricomycotina</taxon>
        <taxon>Agaricomycetes</taxon>
        <taxon>Agaricomycetidae</taxon>
        <taxon>Agaricales</taxon>
        <taxon>Marasmiineae</taxon>
        <taxon>Mycenaceae</taxon>
        <taxon>Favolaschia</taxon>
    </lineage>
</organism>
<name>A0AAV9ZBI8_9AGAR</name>
<dbReference type="AlphaFoldDB" id="A0AAV9ZBI8"/>
<keyword evidence="3" id="KW-1185">Reference proteome</keyword>